<comment type="caution">
    <text evidence="8">Lacks conserved residue(s) required for the propagation of feature annotation.</text>
</comment>
<feature type="compositionally biased region" description="Low complexity" evidence="9">
    <location>
        <begin position="307"/>
        <end position="325"/>
    </location>
</feature>
<gene>
    <name evidence="12" type="primary">LOC111108546</name>
</gene>
<dbReference type="GeneID" id="111108546"/>
<dbReference type="InterPro" id="IPR024079">
    <property type="entry name" value="MetalloPept_cat_dom_sf"/>
</dbReference>
<dbReference type="Pfam" id="PF01421">
    <property type="entry name" value="Reprolysin"/>
    <property type="match status" value="1"/>
</dbReference>
<dbReference type="Proteomes" id="UP000694844">
    <property type="component" value="Chromosome 1"/>
</dbReference>
<dbReference type="GO" id="GO:0046872">
    <property type="term" value="F:metal ion binding"/>
    <property type="evidence" value="ECO:0007669"/>
    <property type="project" value="UniProtKB-KW"/>
</dbReference>
<reference evidence="11" key="1">
    <citation type="submission" date="2024-06" db="UniProtKB">
        <authorList>
            <consortium name="RefSeq"/>
        </authorList>
    </citation>
    <scope>NUCLEOTIDE SEQUENCE [LARGE SCALE GENOMIC DNA]</scope>
</reference>
<evidence type="ECO:0000256" key="6">
    <source>
        <dbReference type="ARBA" id="ARBA00023157"/>
    </source>
</evidence>
<evidence type="ECO:0000256" key="5">
    <source>
        <dbReference type="ARBA" id="ARBA00023049"/>
    </source>
</evidence>
<evidence type="ECO:0000313" key="11">
    <source>
        <dbReference type="Proteomes" id="UP000694844"/>
    </source>
</evidence>
<organism evidence="11 12">
    <name type="scientific">Crassostrea virginica</name>
    <name type="common">Eastern oyster</name>
    <dbReference type="NCBI Taxonomy" id="6565"/>
    <lineage>
        <taxon>Eukaryota</taxon>
        <taxon>Metazoa</taxon>
        <taxon>Spiralia</taxon>
        <taxon>Lophotrochozoa</taxon>
        <taxon>Mollusca</taxon>
        <taxon>Bivalvia</taxon>
        <taxon>Autobranchia</taxon>
        <taxon>Pteriomorphia</taxon>
        <taxon>Ostreida</taxon>
        <taxon>Ostreoidea</taxon>
        <taxon>Ostreidae</taxon>
        <taxon>Crassostrea</taxon>
    </lineage>
</organism>
<evidence type="ECO:0000256" key="9">
    <source>
        <dbReference type="SAM" id="MobiDB-lite"/>
    </source>
</evidence>
<feature type="domain" description="Peptidase M12B" evidence="10">
    <location>
        <begin position="27"/>
        <end position="113"/>
    </location>
</feature>
<dbReference type="SUPFAM" id="SSF55486">
    <property type="entry name" value="Metalloproteases ('zincins'), catalytic domain"/>
    <property type="match status" value="1"/>
</dbReference>
<feature type="compositionally biased region" description="Polar residues" evidence="9">
    <location>
        <begin position="397"/>
        <end position="409"/>
    </location>
</feature>
<reference evidence="12" key="2">
    <citation type="submission" date="2025-08" db="UniProtKB">
        <authorList>
            <consortium name="RefSeq"/>
        </authorList>
    </citation>
    <scope>IDENTIFICATION</scope>
    <source>
        <tissue evidence="12">Whole sample</tissue>
    </source>
</reference>
<keyword evidence="6" id="KW-1015">Disulfide bond</keyword>
<dbReference type="Gene3D" id="3.40.1620.60">
    <property type="match status" value="1"/>
</dbReference>
<evidence type="ECO:0000256" key="4">
    <source>
        <dbReference type="ARBA" id="ARBA00022833"/>
    </source>
</evidence>
<dbReference type="PROSITE" id="PS50215">
    <property type="entry name" value="ADAM_MEPRO"/>
    <property type="match status" value="1"/>
</dbReference>
<dbReference type="GO" id="GO:0004222">
    <property type="term" value="F:metalloendopeptidase activity"/>
    <property type="evidence" value="ECO:0007669"/>
    <property type="project" value="InterPro"/>
</dbReference>
<protein>
    <submittedName>
        <fullName evidence="12">Uncharacterized protein PB18E9.04c-like</fullName>
    </submittedName>
</protein>
<feature type="compositionally biased region" description="Polar residues" evidence="9">
    <location>
        <begin position="349"/>
        <end position="377"/>
    </location>
</feature>
<keyword evidence="5" id="KW-0482">Metalloprotease</keyword>
<feature type="region of interest" description="Disordered" evidence="9">
    <location>
        <begin position="307"/>
        <end position="413"/>
    </location>
</feature>
<name>A0A8B8BB63_CRAVI</name>
<evidence type="ECO:0000256" key="8">
    <source>
        <dbReference type="PROSITE-ProRule" id="PRU00276"/>
    </source>
</evidence>
<feature type="active site" evidence="8">
    <location>
        <position position="58"/>
    </location>
</feature>
<proteinExistence type="predicted"/>
<dbReference type="AlphaFoldDB" id="A0A8B8BB63"/>
<feature type="compositionally biased region" description="Low complexity" evidence="9">
    <location>
        <begin position="378"/>
        <end position="396"/>
    </location>
</feature>
<dbReference type="GO" id="GO:0006508">
    <property type="term" value="P:proteolysis"/>
    <property type="evidence" value="ECO:0007669"/>
    <property type="project" value="UniProtKB-KW"/>
</dbReference>
<evidence type="ECO:0000256" key="2">
    <source>
        <dbReference type="ARBA" id="ARBA00022723"/>
    </source>
</evidence>
<evidence type="ECO:0000256" key="3">
    <source>
        <dbReference type="ARBA" id="ARBA00022801"/>
    </source>
</evidence>
<dbReference type="KEGG" id="cvn:111108546"/>
<keyword evidence="4" id="KW-0862">Zinc</keyword>
<keyword evidence="11" id="KW-1185">Reference proteome</keyword>
<keyword evidence="2" id="KW-0479">Metal-binding</keyword>
<keyword evidence="7" id="KW-0325">Glycoprotein</keyword>
<dbReference type="Pfam" id="PF17771">
    <property type="entry name" value="ADAMTS_CR_2"/>
    <property type="match status" value="1"/>
</dbReference>
<sequence>MSPGIQVCASQSKYRVSVAQWVERWHGLSYPDSVCTELAVSVVEESYDEKTPLYAAQELGRSLGSRLDMDGNFCRSTNLNIMSTKFEFNSPKVPNLWKFSRCSIAYIQDFLQKLDSDGSDCLRKHTTISSPVNVPPTPEVDAQCRTAFGLDSFLCRAVTGTDYSALCGGMECYLSATGACASVLPLDGTVCGNFSICNEGTCVFSSKGQNVPDECPFGDQPVLPGSVGCGDRVYGRPYDCYLPSLNAACCASCGEIKTDITGCEYGDRTDRCQYSKCPSYNNFTRENLCCLTCINGTSLIKTTTAVVPTPSTSPLLPTTESTPELISTSAPILSTARRTRATASTASTVSGKPSESTPSGSTQETAFPVTSLSTSFEPTSRVPVTSSATTSPSPTTEFLSSTKRTSSQRTAETTTTIATIAKTTDLGSTTIIANSPATATTEMSSTTTTATSAITATTEKTTDMSSAISSDSTYFETASLWTTFDVISTQVTTSSSSDEGSSCGGGSSEQSSEKEKTKEWKKKQKKLEKERKKYEKRKKDLKKKYDKMMKKLRKLLGIDFSTLL</sequence>
<feature type="region of interest" description="Disordered" evidence="9">
    <location>
        <begin position="493"/>
        <end position="542"/>
    </location>
</feature>
<evidence type="ECO:0000256" key="1">
    <source>
        <dbReference type="ARBA" id="ARBA00022670"/>
    </source>
</evidence>
<evidence type="ECO:0000259" key="10">
    <source>
        <dbReference type="PROSITE" id="PS50215"/>
    </source>
</evidence>
<dbReference type="InterPro" id="IPR001590">
    <property type="entry name" value="Peptidase_M12B"/>
</dbReference>
<dbReference type="RefSeq" id="XP_022300236.1">
    <property type="nucleotide sequence ID" value="XM_022444528.1"/>
</dbReference>
<keyword evidence="1" id="KW-0645">Protease</keyword>
<dbReference type="Gene3D" id="3.40.390.10">
    <property type="entry name" value="Collagenase (Catalytic Domain)"/>
    <property type="match status" value="1"/>
</dbReference>
<evidence type="ECO:0000313" key="12">
    <source>
        <dbReference type="RefSeq" id="XP_022300236.1"/>
    </source>
</evidence>
<keyword evidence="3" id="KW-0378">Hydrolase</keyword>
<dbReference type="InterPro" id="IPR041645">
    <property type="entry name" value="ADAMTS_CR_2"/>
</dbReference>
<evidence type="ECO:0000256" key="7">
    <source>
        <dbReference type="ARBA" id="ARBA00023180"/>
    </source>
</evidence>
<dbReference type="OrthoDB" id="6097485at2759"/>
<accession>A0A8B8BB63</accession>